<dbReference type="GO" id="GO:0006355">
    <property type="term" value="P:regulation of DNA-templated transcription"/>
    <property type="evidence" value="ECO:0007669"/>
    <property type="project" value="InterPro"/>
</dbReference>
<sequence>MSTKTTSAPEVAPPLTIATLKKYAQEVFTPIRRGECVSTIWPLMAGRRIRNKFIISYPELFSEEIGNPSKYLLVYVEPLELTEESNSGFIRLVAKSILEAFSQKNTKAFKIGAELSFDESLGYSTLLDRLAQLVSTVSSFGLATVLFLGEFDELSFANSILHNNLKSVWARAGGSLQFIFLLQDDVTRPESIKKYDEINSLLLRNVVYVPLVGDEDIDYLIDYFAKRLDRSFSKDERTLLREVCGGHPYLLSSCTRLIALMNECQASLEEIREVLLSHFEPRSATQKIFDNLLPSEQEFLKNMVLGNGTAVTNLPPSVSSLLNLGLIKKDEEGKWVPFGEIFAAIIKGDQVEVAHSPDSGSHGLHYDESTGGITVGGVNVEEKFTRQEYDILRFFLKDLTKLRSREEIGEAMWGEQSYDKYSDWAIDQIMSKLRKKLKSLGMEKALVTVRGRGYKFSI</sequence>
<proteinExistence type="predicted"/>
<accession>A0A1G1V857</accession>
<keyword evidence="1 2" id="KW-0238">DNA-binding</keyword>
<dbReference type="InterPro" id="IPR001867">
    <property type="entry name" value="OmpR/PhoB-type_DNA-bd"/>
</dbReference>
<dbReference type="EMBL" id="MHBZ01000019">
    <property type="protein sequence ID" value="OGY11382.1"/>
    <property type="molecule type" value="Genomic_DNA"/>
</dbReference>
<comment type="caution">
    <text evidence="4">The sequence shown here is derived from an EMBL/GenBank/DDBJ whole genome shotgun (WGS) entry which is preliminary data.</text>
</comment>
<dbReference type="SUPFAM" id="SSF46894">
    <property type="entry name" value="C-terminal effector domain of the bipartite response regulators"/>
    <property type="match status" value="1"/>
</dbReference>
<name>A0A1G1V857_9BACT</name>
<evidence type="ECO:0000256" key="1">
    <source>
        <dbReference type="ARBA" id="ARBA00023125"/>
    </source>
</evidence>
<dbReference type="GO" id="GO:0000160">
    <property type="term" value="P:phosphorelay signal transduction system"/>
    <property type="evidence" value="ECO:0007669"/>
    <property type="project" value="InterPro"/>
</dbReference>
<dbReference type="InterPro" id="IPR016032">
    <property type="entry name" value="Sig_transdc_resp-reg_C-effctor"/>
</dbReference>
<dbReference type="CDD" id="cd00383">
    <property type="entry name" value="trans_reg_C"/>
    <property type="match status" value="1"/>
</dbReference>
<dbReference type="Pfam" id="PF00486">
    <property type="entry name" value="Trans_reg_C"/>
    <property type="match status" value="1"/>
</dbReference>
<organism evidence="4 5">
    <name type="scientific">Candidatus Blackburnbacteria bacterium RIFCSPHIGHO2_02_FULL_44_20</name>
    <dbReference type="NCBI Taxonomy" id="1797516"/>
    <lineage>
        <taxon>Bacteria</taxon>
        <taxon>Candidatus Blackburniibacteriota</taxon>
    </lineage>
</organism>
<protein>
    <recommendedName>
        <fullName evidence="3">OmpR/PhoB-type domain-containing protein</fullName>
    </recommendedName>
</protein>
<evidence type="ECO:0000259" key="3">
    <source>
        <dbReference type="PROSITE" id="PS51755"/>
    </source>
</evidence>
<gene>
    <name evidence="4" type="ORF">A3D26_02670</name>
</gene>
<dbReference type="AlphaFoldDB" id="A0A1G1V857"/>
<dbReference type="Proteomes" id="UP000178319">
    <property type="component" value="Unassembled WGS sequence"/>
</dbReference>
<dbReference type="InterPro" id="IPR036388">
    <property type="entry name" value="WH-like_DNA-bd_sf"/>
</dbReference>
<dbReference type="PROSITE" id="PS51755">
    <property type="entry name" value="OMPR_PHOB"/>
    <property type="match status" value="1"/>
</dbReference>
<reference evidence="4 5" key="1">
    <citation type="journal article" date="2016" name="Nat. Commun.">
        <title>Thousands of microbial genomes shed light on interconnected biogeochemical processes in an aquifer system.</title>
        <authorList>
            <person name="Anantharaman K."/>
            <person name="Brown C.T."/>
            <person name="Hug L.A."/>
            <person name="Sharon I."/>
            <person name="Castelle C.J."/>
            <person name="Probst A.J."/>
            <person name="Thomas B.C."/>
            <person name="Singh A."/>
            <person name="Wilkins M.J."/>
            <person name="Karaoz U."/>
            <person name="Brodie E.L."/>
            <person name="Williams K.H."/>
            <person name="Hubbard S.S."/>
            <person name="Banfield J.F."/>
        </authorList>
    </citation>
    <scope>NUCLEOTIDE SEQUENCE [LARGE SCALE GENOMIC DNA]</scope>
</reference>
<feature type="domain" description="OmpR/PhoB-type" evidence="3">
    <location>
        <begin position="351"/>
        <end position="458"/>
    </location>
</feature>
<feature type="DNA-binding region" description="OmpR/PhoB-type" evidence="2">
    <location>
        <begin position="351"/>
        <end position="458"/>
    </location>
</feature>
<dbReference type="GO" id="GO:0003677">
    <property type="term" value="F:DNA binding"/>
    <property type="evidence" value="ECO:0007669"/>
    <property type="project" value="UniProtKB-UniRule"/>
</dbReference>
<evidence type="ECO:0000313" key="5">
    <source>
        <dbReference type="Proteomes" id="UP000178319"/>
    </source>
</evidence>
<dbReference type="STRING" id="1797516.A3D26_02670"/>
<dbReference type="Gene3D" id="1.10.10.10">
    <property type="entry name" value="Winged helix-like DNA-binding domain superfamily/Winged helix DNA-binding domain"/>
    <property type="match status" value="1"/>
</dbReference>
<dbReference type="SUPFAM" id="SSF52540">
    <property type="entry name" value="P-loop containing nucleoside triphosphate hydrolases"/>
    <property type="match status" value="1"/>
</dbReference>
<evidence type="ECO:0000313" key="4">
    <source>
        <dbReference type="EMBL" id="OGY11382.1"/>
    </source>
</evidence>
<dbReference type="SMART" id="SM00862">
    <property type="entry name" value="Trans_reg_C"/>
    <property type="match status" value="1"/>
</dbReference>
<dbReference type="InterPro" id="IPR027417">
    <property type="entry name" value="P-loop_NTPase"/>
</dbReference>
<evidence type="ECO:0000256" key="2">
    <source>
        <dbReference type="PROSITE-ProRule" id="PRU01091"/>
    </source>
</evidence>